<dbReference type="Proteomes" id="UP000887013">
    <property type="component" value="Unassembled WGS sequence"/>
</dbReference>
<protein>
    <submittedName>
        <fullName evidence="1">Uncharacterized protein</fullName>
    </submittedName>
</protein>
<organism evidence="1 2">
    <name type="scientific">Nephila pilipes</name>
    <name type="common">Giant wood spider</name>
    <name type="synonym">Nephila maculata</name>
    <dbReference type="NCBI Taxonomy" id="299642"/>
    <lineage>
        <taxon>Eukaryota</taxon>
        <taxon>Metazoa</taxon>
        <taxon>Ecdysozoa</taxon>
        <taxon>Arthropoda</taxon>
        <taxon>Chelicerata</taxon>
        <taxon>Arachnida</taxon>
        <taxon>Araneae</taxon>
        <taxon>Araneomorphae</taxon>
        <taxon>Entelegynae</taxon>
        <taxon>Araneoidea</taxon>
        <taxon>Nephilidae</taxon>
        <taxon>Nephila</taxon>
    </lineage>
</organism>
<name>A0A8X6PDM0_NEPPI</name>
<reference evidence="1" key="1">
    <citation type="submission" date="2020-08" db="EMBL/GenBank/DDBJ databases">
        <title>Multicomponent nature underlies the extraordinary mechanical properties of spider dragline silk.</title>
        <authorList>
            <person name="Kono N."/>
            <person name="Nakamura H."/>
            <person name="Mori M."/>
            <person name="Yoshida Y."/>
            <person name="Ohtoshi R."/>
            <person name="Malay A.D."/>
            <person name="Moran D.A.P."/>
            <person name="Tomita M."/>
            <person name="Numata K."/>
            <person name="Arakawa K."/>
        </authorList>
    </citation>
    <scope>NUCLEOTIDE SEQUENCE</scope>
</reference>
<evidence type="ECO:0000313" key="2">
    <source>
        <dbReference type="Proteomes" id="UP000887013"/>
    </source>
</evidence>
<gene>
    <name evidence="1" type="ORF">NPIL_589391</name>
</gene>
<dbReference type="EMBL" id="BMAW01068012">
    <property type="protein sequence ID" value="GFT62375.1"/>
    <property type="molecule type" value="Genomic_DNA"/>
</dbReference>
<evidence type="ECO:0000313" key="1">
    <source>
        <dbReference type="EMBL" id="GFT62375.1"/>
    </source>
</evidence>
<keyword evidence="2" id="KW-1185">Reference proteome</keyword>
<comment type="caution">
    <text evidence="1">The sequence shown here is derived from an EMBL/GenBank/DDBJ whole genome shotgun (WGS) entry which is preliminary data.</text>
</comment>
<sequence length="97" mass="10975">MVCKTFSELDGRLRHLPADPIVTGWSLDYSLHNSRTAGEGNNHFFNSLHSADADLFSPNYEGRNVVYGGRYRIFGTRKLHIDDKILIQSSDDTLFDA</sequence>
<dbReference type="AlphaFoldDB" id="A0A8X6PDM0"/>
<proteinExistence type="predicted"/>
<accession>A0A8X6PDM0</accession>